<reference evidence="2" key="1">
    <citation type="journal article" date="2019" name="Sci. Rep.">
        <title>Draft genome of Tanacetum cinerariifolium, the natural source of mosquito coil.</title>
        <authorList>
            <person name="Yamashiro T."/>
            <person name="Shiraishi A."/>
            <person name="Satake H."/>
            <person name="Nakayama K."/>
        </authorList>
    </citation>
    <scope>NUCLEOTIDE SEQUENCE</scope>
</reference>
<protein>
    <submittedName>
        <fullName evidence="2">Uncharacterized protein</fullName>
    </submittedName>
</protein>
<gene>
    <name evidence="2" type="ORF">Tci_031928</name>
</gene>
<comment type="caution">
    <text evidence="2">The sequence shown here is derived from an EMBL/GenBank/DDBJ whole genome shotgun (WGS) entry which is preliminary data.</text>
</comment>
<sequence length="239" mass="25405">MDLFAFIHYADPTKVLIGEREVRDGEVPLLKLTAVPLAGVNAQENQDEVAQDAGVDVMNDEGDGDGAAVASHVHKRRRKADGASGSNHPLKKLKVDHGTSRGVEAITASTTPFVTSFVTPMLKREEGGHTNFVTGPNLRTQPVAERFDVLSDSSNHSSTNDAGDEVTSIVTSSMPPFVILTAIVATICATFALVRELGTGQVWPSICRDFATPSLAEADIVGPSQPTVTELSTDSFYIS</sequence>
<dbReference type="AlphaFoldDB" id="A0A6L2LFL4"/>
<feature type="region of interest" description="Disordered" evidence="1">
    <location>
        <begin position="64"/>
        <end position="94"/>
    </location>
</feature>
<organism evidence="2">
    <name type="scientific">Tanacetum cinerariifolium</name>
    <name type="common">Dalmatian daisy</name>
    <name type="synonym">Chrysanthemum cinerariifolium</name>
    <dbReference type="NCBI Taxonomy" id="118510"/>
    <lineage>
        <taxon>Eukaryota</taxon>
        <taxon>Viridiplantae</taxon>
        <taxon>Streptophyta</taxon>
        <taxon>Embryophyta</taxon>
        <taxon>Tracheophyta</taxon>
        <taxon>Spermatophyta</taxon>
        <taxon>Magnoliopsida</taxon>
        <taxon>eudicotyledons</taxon>
        <taxon>Gunneridae</taxon>
        <taxon>Pentapetalae</taxon>
        <taxon>asterids</taxon>
        <taxon>campanulids</taxon>
        <taxon>Asterales</taxon>
        <taxon>Asteraceae</taxon>
        <taxon>Asteroideae</taxon>
        <taxon>Anthemideae</taxon>
        <taxon>Anthemidinae</taxon>
        <taxon>Tanacetum</taxon>
    </lineage>
</organism>
<evidence type="ECO:0000256" key="1">
    <source>
        <dbReference type="SAM" id="MobiDB-lite"/>
    </source>
</evidence>
<dbReference type="EMBL" id="BKCJ010004258">
    <property type="protein sequence ID" value="GEU59950.1"/>
    <property type="molecule type" value="Genomic_DNA"/>
</dbReference>
<evidence type="ECO:0000313" key="2">
    <source>
        <dbReference type="EMBL" id="GEU59950.1"/>
    </source>
</evidence>
<name>A0A6L2LFL4_TANCI</name>
<accession>A0A6L2LFL4</accession>
<proteinExistence type="predicted"/>